<evidence type="ECO:0000256" key="1">
    <source>
        <dbReference type="ARBA" id="ARBA00009176"/>
    </source>
</evidence>
<dbReference type="GO" id="GO:0008477">
    <property type="term" value="F:purine nucleosidase activity"/>
    <property type="evidence" value="ECO:0007669"/>
    <property type="project" value="TreeGrafter"/>
</dbReference>
<dbReference type="InterPro" id="IPR036452">
    <property type="entry name" value="Ribo_hydro-like"/>
</dbReference>
<evidence type="ECO:0000256" key="3">
    <source>
        <dbReference type="ARBA" id="ARBA00023295"/>
    </source>
</evidence>
<name>A0A2P2KN23_RHIMU</name>
<feature type="domain" description="Inosine/uridine-preferring nucleoside hydrolase" evidence="5">
    <location>
        <begin position="6"/>
        <end position="48"/>
    </location>
</feature>
<comment type="similarity">
    <text evidence="1">Belongs to the IUNH family.</text>
</comment>
<dbReference type="AlphaFoldDB" id="A0A2P2KN23"/>
<protein>
    <recommendedName>
        <fullName evidence="5">Inosine/uridine-preferring nucleoside hydrolase domain-containing protein</fullName>
    </recommendedName>
</protein>
<proteinExistence type="inferred from homology"/>
<dbReference type="InterPro" id="IPR023186">
    <property type="entry name" value="IUNH"/>
</dbReference>
<dbReference type="GO" id="GO:0006152">
    <property type="term" value="P:purine nucleoside catabolic process"/>
    <property type="evidence" value="ECO:0007669"/>
    <property type="project" value="TreeGrafter"/>
</dbReference>
<sequence>MLFGFSDDAMAIFLALRSPEVEVIGLTTVFGNVYTTLSTRNALHLVSHLSVTLRLLYLQFLTISLIHSVLVVFLSSNVGDLIN</sequence>
<accession>A0A2P2KN23</accession>
<keyword evidence="4" id="KW-1133">Transmembrane helix</keyword>
<evidence type="ECO:0000313" key="6">
    <source>
        <dbReference type="EMBL" id="MBX07085.1"/>
    </source>
</evidence>
<dbReference type="PANTHER" id="PTHR12304">
    <property type="entry name" value="INOSINE-URIDINE PREFERRING NUCLEOSIDE HYDROLASE"/>
    <property type="match status" value="1"/>
</dbReference>
<dbReference type="GO" id="GO:0005829">
    <property type="term" value="C:cytosol"/>
    <property type="evidence" value="ECO:0007669"/>
    <property type="project" value="TreeGrafter"/>
</dbReference>
<keyword evidence="3" id="KW-0326">Glycosidase</keyword>
<dbReference type="Gene3D" id="3.90.245.10">
    <property type="entry name" value="Ribonucleoside hydrolase-like"/>
    <property type="match status" value="1"/>
</dbReference>
<evidence type="ECO:0000256" key="2">
    <source>
        <dbReference type="ARBA" id="ARBA00022801"/>
    </source>
</evidence>
<dbReference type="InterPro" id="IPR001910">
    <property type="entry name" value="Inosine/uridine_hydrolase_dom"/>
</dbReference>
<evidence type="ECO:0000259" key="5">
    <source>
        <dbReference type="Pfam" id="PF01156"/>
    </source>
</evidence>
<keyword evidence="4" id="KW-0472">Membrane</keyword>
<dbReference type="SUPFAM" id="SSF53590">
    <property type="entry name" value="Nucleoside hydrolase"/>
    <property type="match status" value="1"/>
</dbReference>
<feature type="transmembrane region" description="Helical" evidence="4">
    <location>
        <begin position="55"/>
        <end position="74"/>
    </location>
</feature>
<dbReference type="PANTHER" id="PTHR12304:SF4">
    <property type="entry name" value="URIDINE NUCLEOSIDASE"/>
    <property type="match status" value="1"/>
</dbReference>
<reference evidence="6" key="1">
    <citation type="submission" date="2018-02" db="EMBL/GenBank/DDBJ databases">
        <title>Rhizophora mucronata_Transcriptome.</title>
        <authorList>
            <person name="Meera S.P."/>
            <person name="Sreeshan A."/>
            <person name="Augustine A."/>
        </authorList>
    </citation>
    <scope>NUCLEOTIDE SEQUENCE</scope>
    <source>
        <tissue evidence="6">Leaf</tissue>
    </source>
</reference>
<organism evidence="6">
    <name type="scientific">Rhizophora mucronata</name>
    <name type="common">Asiatic mangrove</name>
    <dbReference type="NCBI Taxonomy" id="61149"/>
    <lineage>
        <taxon>Eukaryota</taxon>
        <taxon>Viridiplantae</taxon>
        <taxon>Streptophyta</taxon>
        <taxon>Embryophyta</taxon>
        <taxon>Tracheophyta</taxon>
        <taxon>Spermatophyta</taxon>
        <taxon>Magnoliopsida</taxon>
        <taxon>eudicotyledons</taxon>
        <taxon>Gunneridae</taxon>
        <taxon>Pentapetalae</taxon>
        <taxon>rosids</taxon>
        <taxon>fabids</taxon>
        <taxon>Malpighiales</taxon>
        <taxon>Rhizophoraceae</taxon>
        <taxon>Rhizophora</taxon>
    </lineage>
</organism>
<evidence type="ECO:0000256" key="4">
    <source>
        <dbReference type="SAM" id="Phobius"/>
    </source>
</evidence>
<dbReference type="Pfam" id="PF01156">
    <property type="entry name" value="IU_nuc_hydro"/>
    <property type="match status" value="1"/>
</dbReference>
<keyword evidence="2" id="KW-0378">Hydrolase</keyword>
<keyword evidence="4" id="KW-0812">Transmembrane</keyword>
<dbReference type="EMBL" id="GGEC01026601">
    <property type="protein sequence ID" value="MBX07085.1"/>
    <property type="molecule type" value="Transcribed_RNA"/>
</dbReference>